<organism evidence="2 3">
    <name type="scientific">Daedalea quercina L-15889</name>
    <dbReference type="NCBI Taxonomy" id="1314783"/>
    <lineage>
        <taxon>Eukaryota</taxon>
        <taxon>Fungi</taxon>
        <taxon>Dikarya</taxon>
        <taxon>Basidiomycota</taxon>
        <taxon>Agaricomycotina</taxon>
        <taxon>Agaricomycetes</taxon>
        <taxon>Polyporales</taxon>
        <taxon>Fomitopsis</taxon>
    </lineage>
</organism>
<feature type="compositionally biased region" description="Polar residues" evidence="1">
    <location>
        <begin position="1"/>
        <end position="21"/>
    </location>
</feature>
<evidence type="ECO:0000256" key="1">
    <source>
        <dbReference type="SAM" id="MobiDB-lite"/>
    </source>
</evidence>
<dbReference type="AlphaFoldDB" id="A0A165M1E9"/>
<evidence type="ECO:0000313" key="2">
    <source>
        <dbReference type="EMBL" id="KZT65119.1"/>
    </source>
</evidence>
<reference evidence="2 3" key="1">
    <citation type="journal article" date="2016" name="Mol. Biol. Evol.">
        <title>Comparative Genomics of Early-Diverging Mushroom-Forming Fungi Provides Insights into the Origins of Lignocellulose Decay Capabilities.</title>
        <authorList>
            <person name="Nagy L.G."/>
            <person name="Riley R."/>
            <person name="Tritt A."/>
            <person name="Adam C."/>
            <person name="Daum C."/>
            <person name="Floudas D."/>
            <person name="Sun H."/>
            <person name="Yadav J.S."/>
            <person name="Pangilinan J."/>
            <person name="Larsson K.H."/>
            <person name="Matsuura K."/>
            <person name="Barry K."/>
            <person name="Labutti K."/>
            <person name="Kuo R."/>
            <person name="Ohm R.A."/>
            <person name="Bhattacharya S.S."/>
            <person name="Shirouzu T."/>
            <person name="Yoshinaga Y."/>
            <person name="Martin F.M."/>
            <person name="Grigoriev I.V."/>
            <person name="Hibbett D.S."/>
        </authorList>
    </citation>
    <scope>NUCLEOTIDE SEQUENCE [LARGE SCALE GENOMIC DNA]</scope>
    <source>
        <strain evidence="2 3">L-15889</strain>
    </source>
</reference>
<feature type="region of interest" description="Disordered" evidence="1">
    <location>
        <begin position="1"/>
        <end position="26"/>
    </location>
</feature>
<dbReference type="EMBL" id="KV429112">
    <property type="protein sequence ID" value="KZT65119.1"/>
    <property type="molecule type" value="Genomic_DNA"/>
</dbReference>
<accession>A0A165M1E9</accession>
<protein>
    <submittedName>
        <fullName evidence="2">Uncharacterized protein</fullName>
    </submittedName>
</protein>
<gene>
    <name evidence="2" type="ORF">DAEQUDRAFT_560987</name>
</gene>
<name>A0A165M1E9_9APHY</name>
<keyword evidence="3" id="KW-1185">Reference proteome</keyword>
<proteinExistence type="predicted"/>
<dbReference type="Proteomes" id="UP000076727">
    <property type="component" value="Unassembled WGS sequence"/>
</dbReference>
<sequence length="153" mass="17360">MLSSASRLRSETVKPSSTTSLGRPPLRLSGQKKALLLALREHRHCLVQLLALNMWSLKTTMSCCMSPFPYYRYSCSCRCLPLRRRPTFHAQLGTCSGRKSGSSGCGQSGNKWLCDDCRPTQHLLHLSTQRELYHLNWPFTYIVKSCLIAMYST</sequence>
<evidence type="ECO:0000313" key="3">
    <source>
        <dbReference type="Proteomes" id="UP000076727"/>
    </source>
</evidence>